<dbReference type="InterPro" id="IPR000259">
    <property type="entry name" value="Adhesion_dom_fimbrial"/>
</dbReference>
<dbReference type="Gene3D" id="2.60.40.1090">
    <property type="entry name" value="Fimbrial-type adhesion domain"/>
    <property type="match status" value="1"/>
</dbReference>
<comment type="caution">
    <text evidence="2">The sequence shown here is derived from an EMBL/GenBank/DDBJ whole genome shotgun (WGS) entry which is preliminary data.</text>
</comment>
<name>A0A318FCG3_KLEOX</name>
<dbReference type="EMBL" id="QJJG01000021">
    <property type="protein sequence ID" value="PXW39031.1"/>
    <property type="molecule type" value="Genomic_DNA"/>
</dbReference>
<dbReference type="AlphaFoldDB" id="A0A318FCG3"/>
<dbReference type="Pfam" id="PF00419">
    <property type="entry name" value="Fimbrial"/>
    <property type="match status" value="1"/>
</dbReference>
<accession>A0A318FCG3</accession>
<evidence type="ECO:0000313" key="3">
    <source>
        <dbReference type="Proteomes" id="UP000247485"/>
    </source>
</evidence>
<dbReference type="GO" id="GO:0007155">
    <property type="term" value="P:cell adhesion"/>
    <property type="evidence" value="ECO:0007669"/>
    <property type="project" value="InterPro"/>
</dbReference>
<feature type="domain" description="Fimbrial-type adhesion" evidence="1">
    <location>
        <begin position="273"/>
        <end position="422"/>
    </location>
</feature>
<dbReference type="InterPro" id="IPR036937">
    <property type="entry name" value="Adhesion_dom_fimbrial_sf"/>
</dbReference>
<protein>
    <submittedName>
        <fullName evidence="2">Type 1 fimbria pilin</fullName>
    </submittedName>
</protein>
<evidence type="ECO:0000313" key="2">
    <source>
        <dbReference type="EMBL" id="PXW39031.1"/>
    </source>
</evidence>
<evidence type="ECO:0000259" key="1">
    <source>
        <dbReference type="Pfam" id="PF00419"/>
    </source>
</evidence>
<organism evidence="2 3">
    <name type="scientific">Klebsiella oxytoca</name>
    <dbReference type="NCBI Taxonomy" id="571"/>
    <lineage>
        <taxon>Bacteria</taxon>
        <taxon>Pseudomonadati</taxon>
        <taxon>Pseudomonadota</taxon>
        <taxon>Gammaproteobacteria</taxon>
        <taxon>Enterobacterales</taxon>
        <taxon>Enterobacteriaceae</taxon>
        <taxon>Klebsiella/Raoultella group</taxon>
        <taxon>Klebsiella</taxon>
    </lineage>
</organism>
<sequence>MSKFSLFWQRLFFLLLLFLSISVKAEHNTFIQRGSGDINNHEGEGFLTFQIFRSAPNADYMVVLPHGQGRNPANVPELAQVNLSNIVTNISVTCSNGSGVDYVMLQIASVSSMLRSDKKTDYIGVAGEPLLSTTVPGLFVSIGMSEPSVAGNTNYFSDSSTMHYFPFSGANDLRLWTFGENQMGCKLMNQRMGDFNLKVTARFYVNSDFNPGPNQQFSGGEYTALLYSDDGNGSARAKLLFNIAGFRVGSPTCALSSVTSTESAALTANDSTGTNYTLALGSWAPSAIKNGYTRKVPFKIRLTGCLAVNRLGVEVSGVTSPDGKLFANTTETTRGGAGNVAVKLQSIRSSTESDLYPGRRIEYVDSFAPGAGVININTGEMIIGDSAGEFNMDFSAQLVQVDVAQPIEPGTVTGRTTFLFNYP</sequence>
<dbReference type="Proteomes" id="UP000247485">
    <property type="component" value="Unassembled WGS sequence"/>
</dbReference>
<dbReference type="GO" id="GO:0009289">
    <property type="term" value="C:pilus"/>
    <property type="evidence" value="ECO:0007669"/>
    <property type="project" value="InterPro"/>
</dbReference>
<dbReference type="InterPro" id="IPR008966">
    <property type="entry name" value="Adhesion_dom_sf"/>
</dbReference>
<reference evidence="2 3" key="1">
    <citation type="submission" date="2018-05" db="EMBL/GenBank/DDBJ databases">
        <title>Freshwater and sediment microbial communities from various areas in North America, analyzing microbe dynamics in response to fracking.</title>
        <authorList>
            <person name="Lamendella R."/>
        </authorList>
    </citation>
    <scope>NUCLEOTIDE SEQUENCE [LARGE SCALE GENOMIC DNA]</scope>
    <source>
        <strain evidence="2 3">67</strain>
    </source>
</reference>
<dbReference type="SUPFAM" id="SSF49401">
    <property type="entry name" value="Bacterial adhesins"/>
    <property type="match status" value="1"/>
</dbReference>
<dbReference type="RefSeq" id="WP_110276552.1">
    <property type="nucleotide sequence ID" value="NZ_QJJG01000021.1"/>
</dbReference>
<gene>
    <name evidence="2" type="ORF">DET57_12179</name>
</gene>
<proteinExistence type="predicted"/>